<dbReference type="InterPro" id="IPR001293">
    <property type="entry name" value="Znf_TRAF"/>
</dbReference>
<dbReference type="Proteomes" id="UP000006039">
    <property type="component" value="Unassembled WGS sequence"/>
</dbReference>
<feature type="domain" description="TRAF-type" evidence="7">
    <location>
        <begin position="228"/>
        <end position="283"/>
    </location>
</feature>
<dbReference type="InterPro" id="IPR001841">
    <property type="entry name" value="Znf_RING"/>
</dbReference>
<evidence type="ECO:0000259" key="7">
    <source>
        <dbReference type="PROSITE" id="PS50145"/>
    </source>
</evidence>
<dbReference type="SUPFAM" id="SSF57850">
    <property type="entry name" value="RING/U-box"/>
    <property type="match status" value="1"/>
</dbReference>
<evidence type="ECO:0000256" key="5">
    <source>
        <dbReference type="SAM" id="MobiDB-lite"/>
    </source>
</evidence>
<dbReference type="AlphaFoldDB" id="J3PCI0"/>
<feature type="compositionally biased region" description="Basic and acidic residues" evidence="5">
    <location>
        <begin position="552"/>
        <end position="565"/>
    </location>
</feature>
<dbReference type="PROSITE" id="PS50089">
    <property type="entry name" value="ZF_RING_2"/>
    <property type="match status" value="1"/>
</dbReference>
<reference evidence="9" key="4">
    <citation type="journal article" date="2015" name="G3 (Bethesda)">
        <title>Genome sequences of three phytopathogenic species of the Magnaporthaceae family of fungi.</title>
        <authorList>
            <person name="Okagaki L.H."/>
            <person name="Nunes C.C."/>
            <person name="Sailsbery J."/>
            <person name="Clay B."/>
            <person name="Brown D."/>
            <person name="John T."/>
            <person name="Oh Y."/>
            <person name="Young N."/>
            <person name="Fitzgerald M."/>
            <person name="Haas B.J."/>
            <person name="Zeng Q."/>
            <person name="Young S."/>
            <person name="Adiconis X."/>
            <person name="Fan L."/>
            <person name="Levin J.Z."/>
            <person name="Mitchell T.K."/>
            <person name="Okubara P.A."/>
            <person name="Farman M.L."/>
            <person name="Kohn L.M."/>
            <person name="Birren B."/>
            <person name="Ma L.-J."/>
            <person name="Dean R.A."/>
        </authorList>
    </citation>
    <scope>NUCLEOTIDE SEQUENCE</scope>
    <source>
        <strain evidence="9">R3-111a-1</strain>
    </source>
</reference>
<dbReference type="EnsemblFungi" id="EJT71950">
    <property type="protein sequence ID" value="EJT71950"/>
    <property type="gene ID" value="GGTG_11201"/>
</dbReference>
<sequence>MPPPNTPEEGLPSALTSAPITRPEEESETMERPDSQVLADVNASAAAGGEQHIPATADRPEDRPTKPTLDWHALDYPNEVNQTLSCPICHMPLVKPVITRCDHVFCRSCFDEMLEHSNCCPLDRKSFAREIEKGRYPAKEAPRIYHNQLEELIVRCPNRRCPLLKPRSSIQRHYEDECVHTMVACPDPSCTRLVARMDRDDTAGECRHSLMDCPECGEPIDADTIDDHYENHCTLAPTDCAHCGGSILKHRYAAHLLHECAGAIRPCQYHPEGCRHNCRREDLVDHEQGCAFGAVSRLRLLLEAKLSEQGTTILQLEQSIRDQGRVMIDLVSTEALSRSSSNGAISATGVISSNPRLVGAPFHRAQLGGSRRELAPGHSQASLRRLQLPRNDQHSPESGSLVVEGTGSGGEEPEGMPFSASLSRGVDANHHSHHHHHRSEHDDDAQAFLLAGLNSCEERVAGLQRRLAEQDARHSLMLVNEVIPLQEQLTELRSAFTGIAMDMRFVIARQKSLLSGSGAVAGAGAGTAGSSVGAHPASGSGRSPTPGPSGHRIADSRARDSESRDTALPTITPPRL</sequence>
<dbReference type="VEuPathDB" id="FungiDB:GGTG_11201"/>
<dbReference type="InterPro" id="IPR013083">
    <property type="entry name" value="Znf_RING/FYVE/PHD"/>
</dbReference>
<feature type="region of interest" description="Disordered" evidence="5">
    <location>
        <begin position="1"/>
        <end position="66"/>
    </location>
</feature>
<dbReference type="Pfam" id="PF02176">
    <property type="entry name" value="zf-TRAF"/>
    <property type="match status" value="1"/>
</dbReference>
<reference evidence="8" key="3">
    <citation type="submission" date="2010-09" db="EMBL/GenBank/DDBJ databases">
        <title>Annotation of Gaeumannomyces graminis var. tritici R3-111a-1.</title>
        <authorList>
            <consortium name="The Broad Institute Genome Sequencing Platform"/>
            <person name="Ma L.-J."/>
            <person name="Dead R."/>
            <person name="Young S.K."/>
            <person name="Zeng Q."/>
            <person name="Gargeya S."/>
            <person name="Fitzgerald M."/>
            <person name="Haas B."/>
            <person name="Abouelleil A."/>
            <person name="Alvarado L."/>
            <person name="Arachchi H.M."/>
            <person name="Berlin A."/>
            <person name="Brown A."/>
            <person name="Chapman S.B."/>
            <person name="Chen Z."/>
            <person name="Dunbar C."/>
            <person name="Freedman E."/>
            <person name="Gearin G."/>
            <person name="Gellesch M."/>
            <person name="Goldberg J."/>
            <person name="Griggs A."/>
            <person name="Gujja S."/>
            <person name="Heiman D."/>
            <person name="Howarth C."/>
            <person name="Larson L."/>
            <person name="Lui A."/>
            <person name="MacDonald P.J.P."/>
            <person name="Mehta T."/>
            <person name="Montmayeur A."/>
            <person name="Murphy C."/>
            <person name="Neiman D."/>
            <person name="Pearson M."/>
            <person name="Priest M."/>
            <person name="Roberts A."/>
            <person name="Saif S."/>
            <person name="Shea T."/>
            <person name="Shenoy N."/>
            <person name="Sisk P."/>
            <person name="Stolte C."/>
            <person name="Sykes S."/>
            <person name="Yandava C."/>
            <person name="Wortman J."/>
            <person name="Nusbaum C."/>
            <person name="Birren B."/>
        </authorList>
    </citation>
    <scope>NUCLEOTIDE SEQUENCE</scope>
    <source>
        <strain evidence="8">R3-111a-1</strain>
    </source>
</reference>
<organism evidence="8">
    <name type="scientific">Gaeumannomyces tritici (strain R3-111a-1)</name>
    <name type="common">Wheat and barley take-all root rot fungus</name>
    <name type="synonym">Gaeumannomyces graminis var. tritici</name>
    <dbReference type="NCBI Taxonomy" id="644352"/>
    <lineage>
        <taxon>Eukaryota</taxon>
        <taxon>Fungi</taxon>
        <taxon>Dikarya</taxon>
        <taxon>Ascomycota</taxon>
        <taxon>Pezizomycotina</taxon>
        <taxon>Sordariomycetes</taxon>
        <taxon>Sordariomycetidae</taxon>
        <taxon>Magnaporthales</taxon>
        <taxon>Magnaporthaceae</taxon>
        <taxon>Gaeumannomyces</taxon>
    </lineage>
</organism>
<dbReference type="GO" id="GO:0008270">
    <property type="term" value="F:zinc ion binding"/>
    <property type="evidence" value="ECO:0007669"/>
    <property type="project" value="UniProtKB-KW"/>
</dbReference>
<evidence type="ECO:0008006" key="11">
    <source>
        <dbReference type="Google" id="ProtNLM"/>
    </source>
</evidence>
<evidence type="ECO:0000259" key="6">
    <source>
        <dbReference type="PROSITE" id="PS50089"/>
    </source>
</evidence>
<dbReference type="GeneID" id="20351659"/>
<dbReference type="EMBL" id="GL385400">
    <property type="protein sequence ID" value="EJT71950.1"/>
    <property type="molecule type" value="Genomic_DNA"/>
</dbReference>
<evidence type="ECO:0000256" key="1">
    <source>
        <dbReference type="ARBA" id="ARBA00022723"/>
    </source>
</evidence>
<proteinExistence type="predicted"/>
<dbReference type="PANTHER" id="PTHR10131">
    <property type="entry name" value="TNF RECEPTOR ASSOCIATED FACTOR"/>
    <property type="match status" value="1"/>
</dbReference>
<dbReference type="STRING" id="644352.J3PCI0"/>
<dbReference type="HOGENOM" id="CLU_019709_1_0_1"/>
<keyword evidence="1 4" id="KW-0479">Metal-binding</keyword>
<dbReference type="RefSeq" id="XP_009227347.1">
    <property type="nucleotide sequence ID" value="XM_009229083.1"/>
</dbReference>
<reference evidence="10" key="1">
    <citation type="submission" date="2010-07" db="EMBL/GenBank/DDBJ databases">
        <title>The genome sequence of Gaeumannomyces graminis var. tritici strain R3-111a-1.</title>
        <authorList>
            <consortium name="The Broad Institute Genome Sequencing Platform"/>
            <person name="Ma L.-J."/>
            <person name="Dead R."/>
            <person name="Young S."/>
            <person name="Zeng Q."/>
            <person name="Koehrsen M."/>
            <person name="Alvarado L."/>
            <person name="Berlin A."/>
            <person name="Chapman S.B."/>
            <person name="Chen Z."/>
            <person name="Freedman E."/>
            <person name="Gellesch M."/>
            <person name="Goldberg J."/>
            <person name="Griggs A."/>
            <person name="Gujja S."/>
            <person name="Heilman E.R."/>
            <person name="Heiman D."/>
            <person name="Hepburn T."/>
            <person name="Howarth C."/>
            <person name="Jen D."/>
            <person name="Larson L."/>
            <person name="Mehta T."/>
            <person name="Neiman D."/>
            <person name="Pearson M."/>
            <person name="Roberts A."/>
            <person name="Saif S."/>
            <person name="Shea T."/>
            <person name="Shenoy N."/>
            <person name="Sisk P."/>
            <person name="Stolte C."/>
            <person name="Sykes S."/>
            <person name="Walk T."/>
            <person name="White J."/>
            <person name="Yandava C."/>
            <person name="Haas B."/>
            <person name="Nusbaum C."/>
            <person name="Birren B."/>
        </authorList>
    </citation>
    <scope>NUCLEOTIDE SEQUENCE [LARGE SCALE GENOMIC DNA]</scope>
    <source>
        <strain evidence="10">R3-111a-1</strain>
    </source>
</reference>
<evidence type="ECO:0000313" key="9">
    <source>
        <dbReference type="EnsemblFungi" id="EJT71950"/>
    </source>
</evidence>
<feature type="region of interest" description="Disordered" evidence="5">
    <location>
        <begin position="387"/>
        <end position="442"/>
    </location>
</feature>
<reference evidence="8" key="2">
    <citation type="submission" date="2010-07" db="EMBL/GenBank/DDBJ databases">
        <authorList>
            <consortium name="The Broad Institute Genome Sequencing Platform"/>
            <consortium name="Broad Institute Genome Sequencing Center for Infectious Disease"/>
            <person name="Ma L.-J."/>
            <person name="Dead R."/>
            <person name="Young S."/>
            <person name="Zeng Q."/>
            <person name="Koehrsen M."/>
            <person name="Alvarado L."/>
            <person name="Berlin A."/>
            <person name="Chapman S.B."/>
            <person name="Chen Z."/>
            <person name="Freedman E."/>
            <person name="Gellesch M."/>
            <person name="Goldberg J."/>
            <person name="Griggs A."/>
            <person name="Gujja S."/>
            <person name="Heilman E.R."/>
            <person name="Heiman D."/>
            <person name="Hepburn T."/>
            <person name="Howarth C."/>
            <person name="Jen D."/>
            <person name="Larson L."/>
            <person name="Mehta T."/>
            <person name="Neiman D."/>
            <person name="Pearson M."/>
            <person name="Roberts A."/>
            <person name="Saif S."/>
            <person name="Shea T."/>
            <person name="Shenoy N."/>
            <person name="Sisk P."/>
            <person name="Stolte C."/>
            <person name="Sykes S."/>
            <person name="Walk T."/>
            <person name="White J."/>
            <person name="Yandava C."/>
            <person name="Haas B."/>
            <person name="Nusbaum C."/>
            <person name="Birren B."/>
        </authorList>
    </citation>
    <scope>NUCLEOTIDE SEQUENCE</scope>
    <source>
        <strain evidence="8">R3-111a-1</strain>
    </source>
</reference>
<keyword evidence="10" id="KW-1185">Reference proteome</keyword>
<dbReference type="Pfam" id="PF13923">
    <property type="entry name" value="zf-C3HC4_2"/>
    <property type="match status" value="1"/>
</dbReference>
<dbReference type="OrthoDB" id="1630758at2759"/>
<evidence type="ECO:0000256" key="4">
    <source>
        <dbReference type="PROSITE-ProRule" id="PRU00207"/>
    </source>
</evidence>
<accession>J3PCI0</accession>
<protein>
    <recommendedName>
        <fullName evidence="11">TRAF-type zinc finger protein</fullName>
    </recommendedName>
</protein>
<dbReference type="PROSITE" id="PS50145">
    <property type="entry name" value="ZF_TRAF"/>
    <property type="match status" value="1"/>
</dbReference>
<feature type="compositionally biased region" description="Low complexity" evidence="5">
    <location>
        <begin position="528"/>
        <end position="550"/>
    </location>
</feature>
<name>J3PCI0_GAET3</name>
<feature type="domain" description="RING-type" evidence="6">
    <location>
        <begin position="86"/>
        <end position="124"/>
    </location>
</feature>
<dbReference type="SMART" id="SM00184">
    <property type="entry name" value="RING"/>
    <property type="match status" value="1"/>
</dbReference>
<keyword evidence="3 4" id="KW-0862">Zinc</keyword>
<dbReference type="Gene3D" id="3.30.40.10">
    <property type="entry name" value="Zinc/RING finger domain, C3HC4 (zinc finger)"/>
    <property type="match status" value="2"/>
</dbReference>
<feature type="zinc finger region" description="TRAF-type" evidence="4">
    <location>
        <begin position="228"/>
        <end position="283"/>
    </location>
</feature>
<dbReference type="PANTHER" id="PTHR10131:SF94">
    <property type="entry name" value="TNF RECEPTOR-ASSOCIATED FACTOR 4"/>
    <property type="match status" value="1"/>
</dbReference>
<evidence type="ECO:0000256" key="3">
    <source>
        <dbReference type="ARBA" id="ARBA00022833"/>
    </source>
</evidence>
<gene>
    <name evidence="9" type="primary">20351659</name>
    <name evidence="8" type="ORF">GGTG_11201</name>
</gene>
<keyword evidence="2 4" id="KW-0863">Zinc-finger</keyword>
<evidence type="ECO:0000313" key="10">
    <source>
        <dbReference type="Proteomes" id="UP000006039"/>
    </source>
</evidence>
<evidence type="ECO:0000256" key="2">
    <source>
        <dbReference type="ARBA" id="ARBA00022771"/>
    </source>
</evidence>
<evidence type="ECO:0000313" key="8">
    <source>
        <dbReference type="EMBL" id="EJT71950.1"/>
    </source>
</evidence>
<feature type="region of interest" description="Disordered" evidence="5">
    <location>
        <begin position="521"/>
        <end position="576"/>
    </location>
</feature>
<reference evidence="9" key="5">
    <citation type="submission" date="2018-04" db="UniProtKB">
        <authorList>
            <consortium name="EnsemblFungi"/>
        </authorList>
    </citation>
    <scope>IDENTIFICATION</scope>
    <source>
        <strain evidence="9">R3-111a-1</strain>
    </source>
</reference>
<dbReference type="eggNOG" id="KOG0297">
    <property type="taxonomic scope" value="Eukaryota"/>
</dbReference>